<proteinExistence type="predicted"/>
<sequence length="91" mass="9655">MLRRNNGAPGVEAQLGAGMTSCHCDQPGTAREFRLCAGWLAVVGVDHVEVRMAVLVEALPVEVLRPGAGWPELHAGLGELLEAREQQLGEG</sequence>
<keyword evidence="2" id="KW-1185">Reference proteome</keyword>
<accession>A0ABN0YR27</accession>
<organism evidence="1 2">
    <name type="scientific">Streptomyces luteireticuli</name>
    <dbReference type="NCBI Taxonomy" id="173858"/>
    <lineage>
        <taxon>Bacteria</taxon>
        <taxon>Bacillati</taxon>
        <taxon>Actinomycetota</taxon>
        <taxon>Actinomycetes</taxon>
        <taxon>Kitasatosporales</taxon>
        <taxon>Streptomycetaceae</taxon>
        <taxon>Streptomyces</taxon>
    </lineage>
</organism>
<reference evidence="1 2" key="1">
    <citation type="journal article" date="2019" name="Int. J. Syst. Evol. Microbiol.">
        <title>The Global Catalogue of Microorganisms (GCM) 10K type strain sequencing project: providing services to taxonomists for standard genome sequencing and annotation.</title>
        <authorList>
            <consortium name="The Broad Institute Genomics Platform"/>
            <consortium name="The Broad Institute Genome Sequencing Center for Infectious Disease"/>
            <person name="Wu L."/>
            <person name="Ma J."/>
        </authorList>
    </citation>
    <scope>NUCLEOTIDE SEQUENCE [LARGE SCALE GENOMIC DNA]</scope>
    <source>
        <strain evidence="1 2">JCM 4788</strain>
    </source>
</reference>
<comment type="caution">
    <text evidence="1">The sequence shown here is derived from an EMBL/GenBank/DDBJ whole genome shotgun (WGS) entry which is preliminary data.</text>
</comment>
<dbReference type="EMBL" id="BAAABX010000032">
    <property type="protein sequence ID" value="GAA0406051.1"/>
    <property type="molecule type" value="Genomic_DNA"/>
</dbReference>
<name>A0ABN0YR27_9ACTN</name>
<gene>
    <name evidence="1" type="ORF">GCM10010357_28750</name>
</gene>
<dbReference type="Proteomes" id="UP001500879">
    <property type="component" value="Unassembled WGS sequence"/>
</dbReference>
<evidence type="ECO:0000313" key="1">
    <source>
        <dbReference type="EMBL" id="GAA0406051.1"/>
    </source>
</evidence>
<evidence type="ECO:0000313" key="2">
    <source>
        <dbReference type="Proteomes" id="UP001500879"/>
    </source>
</evidence>
<protein>
    <submittedName>
        <fullName evidence="1">Uncharacterized protein</fullName>
    </submittedName>
</protein>